<evidence type="ECO:0000256" key="2">
    <source>
        <dbReference type="ARBA" id="ARBA00004531"/>
    </source>
</evidence>
<evidence type="ECO:0000313" key="9">
    <source>
        <dbReference type="Proteomes" id="UP000120691"/>
    </source>
</evidence>
<dbReference type="RefSeq" id="YP_009362231.1">
    <property type="nucleotide sequence ID" value="NC_034544.1"/>
</dbReference>
<organism evidence="8 9">
    <name type="scientific">Iriri virus</name>
    <dbReference type="NCBI Taxonomy" id="1620893"/>
    <lineage>
        <taxon>Viruses</taxon>
        <taxon>Riboviria</taxon>
        <taxon>Orthornavirae</taxon>
        <taxon>Negarnaviricota</taxon>
        <taxon>Haploviricotina</taxon>
        <taxon>Monjiviricetes</taxon>
        <taxon>Mononegavirales</taxon>
        <taxon>Rhabdoviridae</taxon>
        <taxon>Alpharhabdovirinae</taxon>
        <taxon>Curiovirus</taxon>
        <taxon>Curiovirus iriri</taxon>
    </lineage>
</organism>
<accession>A0A0D3R1J9</accession>
<dbReference type="KEGG" id="vg:37627574"/>
<dbReference type="GeneID" id="37627574"/>
<evidence type="ECO:0000256" key="7">
    <source>
        <dbReference type="ARBA" id="ARBA00023311"/>
    </source>
</evidence>
<dbReference type="GO" id="GO:0033645">
    <property type="term" value="C:host cell endomembrane system"/>
    <property type="evidence" value="ECO:0007669"/>
    <property type="project" value="UniProtKB-SubCell"/>
</dbReference>
<sequence length="224" mass="25275">MERLKRKGMELAKWTGGKKKKQGEVVPTAPQSLWVYGGNEDTDWNFGVSEPTEVLDASPVFKRIKGLWTVSLKIFSSKGFNSLDEVTHQVSVLLDQYHGMNTNKRAYLIHLLALIPHLGGRRDNELDQYTYQSGYNEVIDFDFSHPDEPSEMPWAHTENCKINLGGLSARIEYSVKFSPSVRKPVNFKAIYYSPAAGGKIPPLEIYGRDLSLSLDESVTPIRIL</sequence>
<dbReference type="Pfam" id="PF06326">
    <property type="entry name" value="Vesiculo_matrix"/>
    <property type="match status" value="1"/>
</dbReference>
<keyword evidence="4" id="KW-0946">Virion</keyword>
<evidence type="ECO:0000256" key="5">
    <source>
        <dbReference type="ARBA" id="ARBA00022870"/>
    </source>
</evidence>
<keyword evidence="6" id="KW-0472">Membrane</keyword>
<evidence type="ECO:0000256" key="6">
    <source>
        <dbReference type="ARBA" id="ARBA00023136"/>
    </source>
</evidence>
<proteinExistence type="predicted"/>
<dbReference type="Proteomes" id="UP000120691">
    <property type="component" value="Segment"/>
</dbReference>
<dbReference type="EMBL" id="KM204995">
    <property type="protein sequence ID" value="AJR28377.1"/>
    <property type="molecule type" value="Viral_cRNA"/>
</dbReference>
<dbReference type="GO" id="GO:0019031">
    <property type="term" value="C:viral envelope"/>
    <property type="evidence" value="ECO:0007669"/>
    <property type="project" value="InterPro"/>
</dbReference>
<evidence type="ECO:0000256" key="4">
    <source>
        <dbReference type="ARBA" id="ARBA00022844"/>
    </source>
</evidence>
<dbReference type="InterPro" id="IPR009397">
    <property type="entry name" value="Vesiculo_matrix"/>
</dbReference>
<dbReference type="GO" id="GO:0039660">
    <property type="term" value="F:structural constituent of virion"/>
    <property type="evidence" value="ECO:0007669"/>
    <property type="project" value="UniProtKB-KW"/>
</dbReference>
<keyword evidence="5" id="KW-1043">Host membrane</keyword>
<protein>
    <recommendedName>
        <fullName evidence="3">Matrix protein</fullName>
    </recommendedName>
</protein>
<evidence type="ECO:0000256" key="3">
    <source>
        <dbReference type="ARBA" id="ARBA00017678"/>
    </source>
</evidence>
<reference evidence="8 9" key="1">
    <citation type="journal article" date="2015" name="PLoS Pathog.">
        <title>Evolution of genome size and complexity in the rhabdoviridae.</title>
        <authorList>
            <person name="Walker P.J."/>
            <person name="Firth C."/>
            <person name="Widen S.G."/>
            <person name="Blasdell K.R."/>
            <person name="Guzman H."/>
            <person name="Wood T.G."/>
            <person name="Paradkar P.N."/>
            <person name="Holmes E.C."/>
            <person name="Tesh R.B."/>
            <person name="Vasilakis N."/>
        </authorList>
    </citation>
    <scope>NUCLEOTIDE SEQUENCE [LARGE SCALE GENOMIC DNA]</scope>
    <source>
        <strain evidence="8">BeAr408005</strain>
    </source>
</reference>
<comment type="subcellular location">
    <subcellularLocation>
        <location evidence="2">Host endomembrane system</location>
        <topology evidence="2">Peripheral membrane protein</topology>
    </subcellularLocation>
    <subcellularLocation>
        <location evidence="1">Virion</location>
    </subcellularLocation>
</comment>
<evidence type="ECO:0000256" key="1">
    <source>
        <dbReference type="ARBA" id="ARBA00004328"/>
    </source>
</evidence>
<keyword evidence="9" id="KW-1185">Reference proteome</keyword>
<name>A0A0D3R1J9_9RHAB</name>
<evidence type="ECO:0000313" key="8">
    <source>
        <dbReference type="EMBL" id="AJR28377.1"/>
    </source>
</evidence>
<keyword evidence="7" id="KW-0468">Viral matrix protein</keyword>
<dbReference type="OrthoDB" id="13513at10239"/>